<evidence type="ECO:0000313" key="9">
    <source>
        <dbReference type="Proteomes" id="UP000017559"/>
    </source>
</evidence>
<sequence>MKVSSAAVLAIPNNGDQFRVEADSSDFTIGAVLSQFQDNKWKSVAFLSHVLNETKHNYEIYDKEMLAIITALKEWRQYFLGSHKEFKIWLDHKNLKYFQKPQDLNQRQARWITMMQDYHFTLHHKPGKQMMKADLLSR</sequence>
<keyword evidence="5" id="KW-0378">Hydrolase</keyword>
<feature type="domain" description="Reverse transcriptase RNase H-like" evidence="7">
    <location>
        <begin position="16"/>
        <end position="118"/>
    </location>
</feature>
<reference evidence="8 9" key="1">
    <citation type="journal article" date="2014" name="BMC Genomics">
        <title>Genome and secretome analysis of the hemibiotrophic fungal pathogen, Moniliophthora roreri, which causes frosty pod rot disease of cacao: mechanisms of the biotrophic and necrotrophic phases.</title>
        <authorList>
            <person name="Meinhardt L.W."/>
            <person name="Costa G.G.L."/>
            <person name="Thomazella D.P.T."/>
            <person name="Teixeira P.J.P.L."/>
            <person name="Carazzolle M.F."/>
            <person name="Schuster S.C."/>
            <person name="Carlson J.E."/>
            <person name="Guiltinan M.J."/>
            <person name="Mieczkowski P."/>
            <person name="Farmer A."/>
            <person name="Ramaraj T."/>
            <person name="Crozier J."/>
            <person name="Davis R.E."/>
            <person name="Shao J."/>
            <person name="Melnick R.L."/>
            <person name="Pereira G.A.G."/>
            <person name="Bailey B.A."/>
        </authorList>
    </citation>
    <scope>NUCLEOTIDE SEQUENCE [LARGE SCALE GENOMIC DNA]</scope>
    <source>
        <strain evidence="8 9">MCA 2997</strain>
    </source>
</reference>
<keyword evidence="2" id="KW-0548">Nucleotidyltransferase</keyword>
<dbReference type="HOGENOM" id="CLU_000384_23_0_1"/>
<comment type="caution">
    <text evidence="8">The sequence shown here is derived from an EMBL/GenBank/DDBJ whole genome shotgun (WGS) entry which is preliminary data.</text>
</comment>
<dbReference type="GO" id="GO:0003964">
    <property type="term" value="F:RNA-directed DNA polymerase activity"/>
    <property type="evidence" value="ECO:0007669"/>
    <property type="project" value="UniProtKB-KW"/>
</dbReference>
<evidence type="ECO:0000256" key="6">
    <source>
        <dbReference type="ARBA" id="ARBA00022918"/>
    </source>
</evidence>
<dbReference type="Pfam" id="PF17917">
    <property type="entry name" value="RT_RNaseH"/>
    <property type="match status" value="1"/>
</dbReference>
<dbReference type="CDD" id="cd09274">
    <property type="entry name" value="RNase_HI_RT_Ty3"/>
    <property type="match status" value="1"/>
</dbReference>
<organism evidence="8 9">
    <name type="scientific">Moniliophthora roreri (strain MCA 2997)</name>
    <name type="common">Cocoa frosty pod rot fungus</name>
    <name type="synonym">Crinipellis roreri</name>
    <dbReference type="NCBI Taxonomy" id="1381753"/>
    <lineage>
        <taxon>Eukaryota</taxon>
        <taxon>Fungi</taxon>
        <taxon>Dikarya</taxon>
        <taxon>Basidiomycota</taxon>
        <taxon>Agaricomycotina</taxon>
        <taxon>Agaricomycetes</taxon>
        <taxon>Agaricomycetidae</taxon>
        <taxon>Agaricales</taxon>
        <taxon>Marasmiineae</taxon>
        <taxon>Marasmiaceae</taxon>
        <taxon>Moniliophthora</taxon>
    </lineage>
</organism>
<dbReference type="FunFam" id="3.10.20.370:FF:000001">
    <property type="entry name" value="Retrovirus-related Pol polyprotein from transposon 17.6-like protein"/>
    <property type="match status" value="1"/>
</dbReference>
<evidence type="ECO:0000313" key="8">
    <source>
        <dbReference type="EMBL" id="ESK81691.1"/>
    </source>
</evidence>
<protein>
    <recommendedName>
        <fullName evidence="7">Reverse transcriptase RNase H-like domain-containing protein</fullName>
    </recommendedName>
</protein>
<dbReference type="GO" id="GO:0016787">
    <property type="term" value="F:hydrolase activity"/>
    <property type="evidence" value="ECO:0007669"/>
    <property type="project" value="UniProtKB-KW"/>
</dbReference>
<keyword evidence="9" id="KW-1185">Reference proteome</keyword>
<evidence type="ECO:0000256" key="1">
    <source>
        <dbReference type="ARBA" id="ARBA00022679"/>
    </source>
</evidence>
<dbReference type="OrthoDB" id="2446696at2759"/>
<dbReference type="GO" id="GO:0004519">
    <property type="term" value="F:endonuclease activity"/>
    <property type="evidence" value="ECO:0007669"/>
    <property type="project" value="UniProtKB-KW"/>
</dbReference>
<accession>V2WMD8</accession>
<keyword evidence="6" id="KW-0695">RNA-directed DNA polymerase</keyword>
<evidence type="ECO:0000256" key="3">
    <source>
        <dbReference type="ARBA" id="ARBA00022722"/>
    </source>
</evidence>
<evidence type="ECO:0000256" key="4">
    <source>
        <dbReference type="ARBA" id="ARBA00022759"/>
    </source>
</evidence>
<keyword evidence="4" id="KW-0255">Endonuclease</keyword>
<name>V2WMD8_MONRO</name>
<evidence type="ECO:0000259" key="7">
    <source>
        <dbReference type="Pfam" id="PF17917"/>
    </source>
</evidence>
<dbReference type="KEGG" id="mrr:Moror_15849"/>
<proteinExistence type="predicted"/>
<evidence type="ECO:0000256" key="2">
    <source>
        <dbReference type="ARBA" id="ARBA00022695"/>
    </source>
</evidence>
<dbReference type="Gene3D" id="3.10.20.370">
    <property type="match status" value="1"/>
</dbReference>
<dbReference type="AlphaFoldDB" id="V2WMD8"/>
<keyword evidence="1" id="KW-0808">Transferase</keyword>
<gene>
    <name evidence="8" type="ORF">Moror_15849</name>
</gene>
<dbReference type="Proteomes" id="UP000017559">
    <property type="component" value="Unassembled WGS sequence"/>
</dbReference>
<dbReference type="SUPFAM" id="SSF56672">
    <property type="entry name" value="DNA/RNA polymerases"/>
    <property type="match status" value="1"/>
</dbReference>
<keyword evidence="3" id="KW-0540">Nuclease</keyword>
<dbReference type="EMBL" id="AWSO01002306">
    <property type="protein sequence ID" value="ESK81691.1"/>
    <property type="molecule type" value="Genomic_DNA"/>
</dbReference>
<dbReference type="InterPro" id="IPR043502">
    <property type="entry name" value="DNA/RNA_pol_sf"/>
</dbReference>
<dbReference type="PANTHER" id="PTHR34072:SF52">
    <property type="entry name" value="RIBONUCLEASE H"/>
    <property type="match status" value="1"/>
</dbReference>
<dbReference type="InterPro" id="IPR041373">
    <property type="entry name" value="RT_RNaseH"/>
</dbReference>
<dbReference type="PANTHER" id="PTHR34072">
    <property type="entry name" value="ENZYMATIC POLYPROTEIN-RELATED"/>
    <property type="match status" value="1"/>
</dbReference>
<evidence type="ECO:0000256" key="5">
    <source>
        <dbReference type="ARBA" id="ARBA00022801"/>
    </source>
</evidence>